<proteinExistence type="inferred from homology"/>
<sequence>MKEMIGHEQLKEYVVFLEEEERSSSTIEKYTRDIRAFLLFTGGQEITKNLVISYKEKLKAAYAPASINSMLVAINGFLQYLKLQECCVKQLKIQKRIFQDEQKELTKAEYMRLLKTAENRRNERLFLLLQTICATGIRVGELKFVTAEAIEQGKAAVDNKGKNRIVFLPGKLCKALKKYRKKRGITTGSIFVTRTGKPLDRSNIWKEMKGLCEEAGVSVKKVFPHNLRHLFARCYYAMHRDIARLADILGHSSIDTTRVYMVSTGSEHRSQIEQLKLACMNP</sequence>
<evidence type="ECO:0000256" key="3">
    <source>
        <dbReference type="ARBA" id="ARBA00022908"/>
    </source>
</evidence>
<dbReference type="Gene3D" id="1.10.150.130">
    <property type="match status" value="1"/>
</dbReference>
<dbReference type="RefSeq" id="WP_148395531.1">
    <property type="nucleotide sequence ID" value="NZ_JAJAGH010000001.1"/>
</dbReference>
<dbReference type="EMBL" id="JAOSHN010000004">
    <property type="protein sequence ID" value="MCU7378728.1"/>
    <property type="molecule type" value="Genomic_DNA"/>
</dbReference>
<name>A0A9J6QMS5_9FIRM</name>
<feature type="domain" description="Tyr recombinase" evidence="7">
    <location>
        <begin position="100"/>
        <end position="274"/>
    </location>
</feature>
<reference evidence="9" key="1">
    <citation type="submission" date="2022-09" db="EMBL/GenBank/DDBJ databases">
        <title>Culturomic study of gut microbiota in children with autism spectrum disorder.</title>
        <authorList>
            <person name="Efimov B.A."/>
            <person name="Chaplin A.V."/>
            <person name="Sokolova S.R."/>
            <person name="Pikina A.P."/>
            <person name="Korzhanova M."/>
            <person name="Belova V."/>
            <person name="Korostin D."/>
        </authorList>
    </citation>
    <scope>NUCLEOTIDE SEQUENCE</scope>
    <source>
        <strain evidence="9">ASD5510</strain>
    </source>
</reference>
<dbReference type="PANTHER" id="PTHR30349:SF89">
    <property type="entry name" value="INTEGRASE_RECOMBINASE"/>
    <property type="match status" value="1"/>
</dbReference>
<dbReference type="InterPro" id="IPR044068">
    <property type="entry name" value="CB"/>
</dbReference>
<evidence type="ECO:0000313" key="10">
    <source>
        <dbReference type="Proteomes" id="UP001065549"/>
    </source>
</evidence>
<dbReference type="Pfam" id="PF00589">
    <property type="entry name" value="Phage_integrase"/>
    <property type="match status" value="1"/>
</dbReference>
<evidence type="ECO:0000259" key="8">
    <source>
        <dbReference type="PROSITE" id="PS51900"/>
    </source>
</evidence>
<dbReference type="GO" id="GO:0006310">
    <property type="term" value="P:DNA recombination"/>
    <property type="evidence" value="ECO:0007669"/>
    <property type="project" value="UniProtKB-KW"/>
</dbReference>
<dbReference type="GO" id="GO:0015074">
    <property type="term" value="P:DNA integration"/>
    <property type="evidence" value="ECO:0007669"/>
    <property type="project" value="UniProtKB-KW"/>
</dbReference>
<dbReference type="InterPro" id="IPR013762">
    <property type="entry name" value="Integrase-like_cat_sf"/>
</dbReference>
<dbReference type="SUPFAM" id="SSF56349">
    <property type="entry name" value="DNA breaking-rejoining enzymes"/>
    <property type="match status" value="1"/>
</dbReference>
<dbReference type="PROSITE" id="PS51900">
    <property type="entry name" value="CB"/>
    <property type="match status" value="1"/>
</dbReference>
<dbReference type="Proteomes" id="UP001065549">
    <property type="component" value="Unassembled WGS sequence"/>
</dbReference>
<keyword evidence="4 6" id="KW-0238">DNA-binding</keyword>
<evidence type="ECO:0000256" key="2">
    <source>
        <dbReference type="ARBA" id="ARBA00008857"/>
    </source>
</evidence>
<evidence type="ECO:0000313" key="9">
    <source>
        <dbReference type="EMBL" id="MCU7378728.1"/>
    </source>
</evidence>
<dbReference type="InterPro" id="IPR002104">
    <property type="entry name" value="Integrase_catalytic"/>
</dbReference>
<dbReference type="AlphaFoldDB" id="A0A9J6QMS5"/>
<dbReference type="GO" id="GO:0003677">
    <property type="term" value="F:DNA binding"/>
    <property type="evidence" value="ECO:0007669"/>
    <property type="project" value="UniProtKB-UniRule"/>
</dbReference>
<protein>
    <submittedName>
        <fullName evidence="9">Site-specific integrase</fullName>
    </submittedName>
</protein>
<comment type="caution">
    <text evidence="9">The sequence shown here is derived from an EMBL/GenBank/DDBJ whole genome shotgun (WGS) entry which is preliminary data.</text>
</comment>
<keyword evidence="3" id="KW-0229">DNA integration</keyword>
<evidence type="ECO:0000256" key="4">
    <source>
        <dbReference type="ARBA" id="ARBA00023125"/>
    </source>
</evidence>
<dbReference type="Pfam" id="PF02899">
    <property type="entry name" value="Phage_int_SAM_1"/>
    <property type="match status" value="1"/>
</dbReference>
<gene>
    <name evidence="9" type="ORF">OBO34_10220</name>
</gene>
<dbReference type="InterPro" id="IPR011010">
    <property type="entry name" value="DNA_brk_join_enz"/>
</dbReference>
<dbReference type="PROSITE" id="PS51898">
    <property type="entry name" value="TYR_RECOMBINASE"/>
    <property type="match status" value="1"/>
</dbReference>
<comment type="similarity">
    <text evidence="2">Belongs to the 'phage' integrase family.</text>
</comment>
<dbReference type="InterPro" id="IPR004107">
    <property type="entry name" value="Integrase_SAM-like_N"/>
</dbReference>
<evidence type="ECO:0000259" key="7">
    <source>
        <dbReference type="PROSITE" id="PS51898"/>
    </source>
</evidence>
<comment type="function">
    <text evidence="1">Site-specific tyrosine recombinase, which acts by catalyzing the cutting and rejoining of the recombining DNA molecules.</text>
</comment>
<accession>A0A9J6QMS5</accession>
<dbReference type="Gene3D" id="1.10.443.10">
    <property type="entry name" value="Intergrase catalytic core"/>
    <property type="match status" value="1"/>
</dbReference>
<evidence type="ECO:0000256" key="1">
    <source>
        <dbReference type="ARBA" id="ARBA00003283"/>
    </source>
</evidence>
<feature type="domain" description="Core-binding (CB)" evidence="8">
    <location>
        <begin position="4"/>
        <end position="82"/>
    </location>
</feature>
<dbReference type="InterPro" id="IPR010998">
    <property type="entry name" value="Integrase_recombinase_N"/>
</dbReference>
<keyword evidence="5" id="KW-0233">DNA recombination</keyword>
<dbReference type="PANTHER" id="PTHR30349">
    <property type="entry name" value="PHAGE INTEGRASE-RELATED"/>
    <property type="match status" value="1"/>
</dbReference>
<organism evidence="9 10">
    <name type="scientific">Hominibacterium faecale</name>
    <dbReference type="NCBI Taxonomy" id="2839743"/>
    <lineage>
        <taxon>Bacteria</taxon>
        <taxon>Bacillati</taxon>
        <taxon>Bacillota</taxon>
        <taxon>Clostridia</taxon>
        <taxon>Peptostreptococcales</taxon>
        <taxon>Anaerovoracaceae</taxon>
        <taxon>Hominibacterium</taxon>
    </lineage>
</organism>
<dbReference type="InterPro" id="IPR050090">
    <property type="entry name" value="Tyrosine_recombinase_XerCD"/>
</dbReference>
<keyword evidence="10" id="KW-1185">Reference proteome</keyword>
<evidence type="ECO:0000256" key="6">
    <source>
        <dbReference type="PROSITE-ProRule" id="PRU01248"/>
    </source>
</evidence>
<evidence type="ECO:0000256" key="5">
    <source>
        <dbReference type="ARBA" id="ARBA00023172"/>
    </source>
</evidence>